<keyword evidence="13" id="KW-0732">Signal</keyword>
<feature type="chain" id="PRO_5035213686" evidence="13">
    <location>
        <begin position="21"/>
        <end position="1339"/>
    </location>
</feature>
<dbReference type="GO" id="GO:0005886">
    <property type="term" value="C:plasma membrane"/>
    <property type="evidence" value="ECO:0007669"/>
    <property type="project" value="UniProtKB-SubCell"/>
</dbReference>
<dbReference type="Proteomes" id="UP000736164">
    <property type="component" value="Unassembled WGS sequence"/>
</dbReference>
<sequence>MPSLTTLPWLFLKRLMMINADPRCISFNNEEADIQKIVENLESMKSIVNLYIEESADENLVNPLDVITAVFLCADSFLRQEMMLKMSMCQFALPLLLPKGHGNQCTLMLWALQDILKEWRPHYLAETRGFEEDNIVHAEMPLISFVRLRDCSFSKGMECGDISRTVSSGLVEIFWYLPCGNKNLDIFPGPVAITNLRGELWRRLAKLEKEECRLKNSGDQRLEEYKSQLKDEKQRIREDQSKYKVTRPMWSFIDAVSAPDRTERIFFLKWLRIKLDMTSRKRISLLRHRYNEQCNSAAQDRKAIAELDQQLLDSSLGIEHYMREMGQIYEASLCGSETKSPQVLHLPSLAADLLLDGFPLELVDGDASNIPVRWVSDVLMQLHKKVGECSRLLVVAVLGVQSTGKSTLLNTMFGANFSVSSGRCTRGAFMLFLRVKEELKEELGCDFVLLIDTEGLKSPELAQLEDSHEHDNELATLVTGLSDVTIINIAMENSTEMKDILQIVVHAFLRMSEVGKKPKCQFVHQNVPGVSAHKKNITERKQLLELLNEMTQIAAVMEKQPTVKKFTDVLDYDADKNNWYIPGLWHGTPPMAPVNTGYSEAVYEFKQNLFGVLKSCKDEKPPSQIPEFLLWMSSLWKAVKFENFIFSFRNTLVADAYNNLCIEFSNWEWSFRKHMYSWLANAEDHISNFQMDGSSDETSSLEVLLRRLKMEASSELTSEEKMMMEKLKKYYGRKERHIPLVEKYKADFINSIKCLRKEVEHSLNNKLEDAVELSKGMTKVKEIHHEHTALVEQKVLQLLERCKNRNIPLSNQQLKEEFEKMWNDTAFHQMHENFLREKDPRRHLEKFKAQYCSDFQDMYNKKDQDQKTAQDFTDLCLRPAVVESIRKALGIELVDEILASSQSMQYSSRYFFQFTILKELLEKNNFHDYVSYILTYETYVKDWIFNHIMEHFSKEAAIVGLKVKCLENIMAKVERAIEMARNHLPSNYSENPAEFLQRVCRALGTDIVIPLDAIRRLQLRTPTKCDLFAQCLLASMKELKARLRAEFSEISDIEETLVNLPVRPQDELFKRVFGCGEQCPFCKVPCEAGGRDHREHYALVHRPQGLGYTNYVFNNKLVETICTSEKAISTRTIEGFQLLGYFLALGGWIGIISTTALPQWKQSSYAGDAIITAVGLYEGLWMSCASQSTGQVQCKVFDSLLSLDVHIQTCRALMVVSVLMGFIAIIVSVVGMKCTKVGDNNPITKGRIAVSGGVLFLLAGLCTLVSVSWYATQVSHQFFNPNTPVNARYEFGSALFVGWAAASLTMLGGSFLCCSCPNEERRGQQYYRQSQPSTAREYV</sequence>
<dbReference type="InterPro" id="IPR052986">
    <property type="entry name" value="VLIG_GTPase"/>
</dbReference>
<dbReference type="InterPro" id="IPR004031">
    <property type="entry name" value="PMP22/EMP/MP20/Claudin"/>
</dbReference>
<dbReference type="PANTHER" id="PTHR14819:SF9">
    <property type="entry name" value="UP-REGULATOR OF CELL PROLIFERATION-LIKE"/>
    <property type="match status" value="1"/>
</dbReference>
<dbReference type="PROSITE" id="PS01346">
    <property type="entry name" value="CLAUDIN"/>
    <property type="match status" value="1"/>
</dbReference>
<organism evidence="15 16">
    <name type="scientific">Atractosteus spatula</name>
    <name type="common">Alligator gar</name>
    <name type="synonym">Lepisosteus spatula</name>
    <dbReference type="NCBI Taxonomy" id="7917"/>
    <lineage>
        <taxon>Eukaryota</taxon>
        <taxon>Metazoa</taxon>
        <taxon>Chordata</taxon>
        <taxon>Craniata</taxon>
        <taxon>Vertebrata</taxon>
        <taxon>Euteleostomi</taxon>
        <taxon>Actinopterygii</taxon>
        <taxon>Neopterygii</taxon>
        <taxon>Holostei</taxon>
        <taxon>Semionotiformes</taxon>
        <taxon>Lepisosteidae</taxon>
        <taxon>Atractosteus</taxon>
    </lineage>
</organism>
<dbReference type="SUPFAM" id="SSF52540">
    <property type="entry name" value="P-loop containing nucleoside triphosphate hydrolases"/>
    <property type="match status" value="1"/>
</dbReference>
<dbReference type="PANTHER" id="PTHR14819">
    <property type="entry name" value="GTP-BINDING"/>
    <property type="match status" value="1"/>
</dbReference>
<dbReference type="InterPro" id="IPR027417">
    <property type="entry name" value="P-loop_NTPase"/>
</dbReference>
<evidence type="ECO:0000256" key="11">
    <source>
        <dbReference type="SAM" id="Coils"/>
    </source>
</evidence>
<comment type="similarity">
    <text evidence="4">Belongs to the claudin family.</text>
</comment>
<feature type="transmembrane region" description="Helical" evidence="12">
    <location>
        <begin position="1212"/>
        <end position="1232"/>
    </location>
</feature>
<dbReference type="Pfam" id="PF00822">
    <property type="entry name" value="PMP22_Claudin"/>
    <property type="match status" value="1"/>
</dbReference>
<keyword evidence="11" id="KW-0175">Coiled coil</keyword>
<feature type="non-terminal residue" evidence="15">
    <location>
        <position position="1"/>
    </location>
</feature>
<evidence type="ECO:0000313" key="15">
    <source>
        <dbReference type="EMBL" id="MBN3320796.1"/>
    </source>
</evidence>
<keyword evidence="9 12" id="KW-1133">Transmembrane helix</keyword>
<dbReference type="FunFam" id="1.20.140.150:FF:000001">
    <property type="entry name" value="Claudin"/>
    <property type="match status" value="1"/>
</dbReference>
<feature type="non-terminal residue" evidence="15">
    <location>
        <position position="1339"/>
    </location>
</feature>
<comment type="subcellular location">
    <subcellularLocation>
        <location evidence="1">Cell junction</location>
        <location evidence="1">Tight junction</location>
    </subcellularLocation>
    <subcellularLocation>
        <location evidence="2">Cell membrane</location>
        <topology evidence="2">Multi-pass membrane protein</topology>
    </subcellularLocation>
</comment>
<evidence type="ECO:0000256" key="5">
    <source>
        <dbReference type="ARBA" id="ARBA00022427"/>
    </source>
</evidence>
<comment type="similarity">
    <text evidence="3">Belongs to the TRAFAC class dynamin-like GTPase superfamily. Very large inducible GTPase (VLIG) family.</text>
</comment>
<dbReference type="GO" id="GO:0003924">
    <property type="term" value="F:GTPase activity"/>
    <property type="evidence" value="ECO:0007669"/>
    <property type="project" value="InterPro"/>
</dbReference>
<dbReference type="GO" id="GO:0005525">
    <property type="term" value="F:GTP binding"/>
    <property type="evidence" value="ECO:0007669"/>
    <property type="project" value="InterPro"/>
</dbReference>
<dbReference type="Gene3D" id="1.20.140.150">
    <property type="match status" value="1"/>
</dbReference>
<dbReference type="Pfam" id="PF25974">
    <property type="entry name" value="URGCP_9th"/>
    <property type="match status" value="1"/>
</dbReference>
<dbReference type="PROSITE" id="PS51717">
    <property type="entry name" value="G_VLIG"/>
    <property type="match status" value="1"/>
</dbReference>
<feature type="coiled-coil region" evidence="11">
    <location>
        <begin position="215"/>
        <end position="242"/>
    </location>
</feature>
<keyword evidence="10 12" id="KW-0472">Membrane</keyword>
<evidence type="ECO:0000256" key="3">
    <source>
        <dbReference type="ARBA" id="ARBA00006828"/>
    </source>
</evidence>
<gene>
    <name evidence="15" type="primary">Gvin1_1</name>
    <name evidence="15" type="ORF">GTO95_0002957</name>
</gene>
<evidence type="ECO:0000256" key="9">
    <source>
        <dbReference type="ARBA" id="ARBA00022989"/>
    </source>
</evidence>
<feature type="transmembrane region" description="Helical" evidence="12">
    <location>
        <begin position="1291"/>
        <end position="1314"/>
    </location>
</feature>
<evidence type="ECO:0000259" key="14">
    <source>
        <dbReference type="PROSITE" id="PS51717"/>
    </source>
</evidence>
<keyword evidence="6" id="KW-1003">Cell membrane</keyword>
<keyword evidence="16" id="KW-1185">Reference proteome</keyword>
<evidence type="ECO:0000313" key="16">
    <source>
        <dbReference type="Proteomes" id="UP000736164"/>
    </source>
</evidence>
<evidence type="ECO:0000256" key="10">
    <source>
        <dbReference type="ARBA" id="ARBA00023136"/>
    </source>
</evidence>
<feature type="signal peptide" evidence="13">
    <location>
        <begin position="1"/>
        <end position="20"/>
    </location>
</feature>
<keyword evidence="8" id="KW-0965">Cell junction</keyword>
<accession>A0A8J7NY31</accession>
<dbReference type="Gene3D" id="3.40.50.300">
    <property type="entry name" value="P-loop containing nucleotide triphosphate hydrolases"/>
    <property type="match status" value="1"/>
</dbReference>
<evidence type="ECO:0000256" key="12">
    <source>
        <dbReference type="SAM" id="Phobius"/>
    </source>
</evidence>
<proteinExistence type="inferred from homology"/>
<reference evidence="15" key="1">
    <citation type="journal article" date="2021" name="Cell">
        <title>Tracing the genetic footprints of vertebrate landing in non-teleost ray-finned fishes.</title>
        <authorList>
            <person name="Bi X."/>
            <person name="Wang K."/>
            <person name="Yang L."/>
            <person name="Pan H."/>
            <person name="Jiang H."/>
            <person name="Wei Q."/>
            <person name="Fang M."/>
            <person name="Yu H."/>
            <person name="Zhu C."/>
            <person name="Cai Y."/>
            <person name="He Y."/>
            <person name="Gan X."/>
            <person name="Zeng H."/>
            <person name="Yu D."/>
            <person name="Zhu Y."/>
            <person name="Jiang H."/>
            <person name="Qiu Q."/>
            <person name="Yang H."/>
            <person name="Zhang Y.E."/>
            <person name="Wang W."/>
            <person name="Zhu M."/>
            <person name="He S."/>
            <person name="Zhang G."/>
        </authorList>
    </citation>
    <scope>NUCLEOTIDE SEQUENCE</scope>
    <source>
        <strain evidence="15">Allg_001</strain>
    </source>
</reference>
<dbReference type="Pfam" id="PF25683">
    <property type="entry name" value="URGCP_GTPase"/>
    <property type="match status" value="1"/>
</dbReference>
<dbReference type="InterPro" id="IPR017974">
    <property type="entry name" value="Claudin_CS"/>
</dbReference>
<protein>
    <submittedName>
        <fullName evidence="15">GVIN1 GTPase</fullName>
    </submittedName>
</protein>
<dbReference type="GO" id="GO:0005923">
    <property type="term" value="C:bicellular tight junction"/>
    <property type="evidence" value="ECO:0007669"/>
    <property type="project" value="UniProtKB-SubCell"/>
</dbReference>
<dbReference type="Pfam" id="PF25496">
    <property type="entry name" value="URGCP"/>
    <property type="match status" value="1"/>
</dbReference>
<evidence type="ECO:0000256" key="8">
    <source>
        <dbReference type="ARBA" id="ARBA00022949"/>
    </source>
</evidence>
<dbReference type="InterPro" id="IPR030383">
    <property type="entry name" value="G_VLIG_dom"/>
</dbReference>
<dbReference type="EMBL" id="JAAWVO010052535">
    <property type="protein sequence ID" value="MBN3320796.1"/>
    <property type="molecule type" value="Genomic_DNA"/>
</dbReference>
<evidence type="ECO:0000256" key="13">
    <source>
        <dbReference type="SAM" id="SignalP"/>
    </source>
</evidence>
<keyword evidence="7 12" id="KW-0812">Transmembrane</keyword>
<evidence type="ECO:0000256" key="1">
    <source>
        <dbReference type="ARBA" id="ARBA00004435"/>
    </source>
</evidence>
<feature type="domain" description="VLIG-type G" evidence="14">
    <location>
        <begin position="389"/>
        <end position="633"/>
    </location>
</feature>
<evidence type="ECO:0000256" key="6">
    <source>
        <dbReference type="ARBA" id="ARBA00022475"/>
    </source>
</evidence>
<dbReference type="InterPro" id="IPR057365">
    <property type="entry name" value="URGCP"/>
</dbReference>
<dbReference type="PRINTS" id="PR01077">
    <property type="entry name" value="CLAUDIN"/>
</dbReference>
<evidence type="ECO:0000256" key="4">
    <source>
        <dbReference type="ARBA" id="ARBA00008295"/>
    </source>
</evidence>
<feature type="transmembrane region" description="Helical" evidence="12">
    <location>
        <begin position="1253"/>
        <end position="1271"/>
    </location>
</feature>
<dbReference type="InterPro" id="IPR058641">
    <property type="entry name" value="GVIN1_dom"/>
</dbReference>
<evidence type="ECO:0000256" key="2">
    <source>
        <dbReference type="ARBA" id="ARBA00004651"/>
    </source>
</evidence>
<keyword evidence="5" id="KW-0796">Tight junction</keyword>
<evidence type="ECO:0000256" key="7">
    <source>
        <dbReference type="ARBA" id="ARBA00022692"/>
    </source>
</evidence>
<name>A0A8J7NY31_ATRSP</name>
<comment type="caution">
    <text evidence="15">The sequence shown here is derived from an EMBL/GenBank/DDBJ whole genome shotgun (WGS) entry which is preliminary data.</text>
</comment>